<evidence type="ECO:0000313" key="3">
    <source>
        <dbReference type="Proteomes" id="UP001352852"/>
    </source>
</evidence>
<keyword evidence="1" id="KW-0732">Signal</keyword>
<keyword evidence="3" id="KW-1185">Reference proteome</keyword>
<evidence type="ECO:0000256" key="1">
    <source>
        <dbReference type="SAM" id="SignalP"/>
    </source>
</evidence>
<organism evidence="2 3">
    <name type="scientific">Characodon lateralis</name>
    <dbReference type="NCBI Taxonomy" id="208331"/>
    <lineage>
        <taxon>Eukaryota</taxon>
        <taxon>Metazoa</taxon>
        <taxon>Chordata</taxon>
        <taxon>Craniata</taxon>
        <taxon>Vertebrata</taxon>
        <taxon>Euteleostomi</taxon>
        <taxon>Actinopterygii</taxon>
        <taxon>Neopterygii</taxon>
        <taxon>Teleostei</taxon>
        <taxon>Neoteleostei</taxon>
        <taxon>Acanthomorphata</taxon>
        <taxon>Ovalentaria</taxon>
        <taxon>Atherinomorphae</taxon>
        <taxon>Cyprinodontiformes</taxon>
        <taxon>Goodeidae</taxon>
        <taxon>Characodon</taxon>
    </lineage>
</organism>
<reference evidence="2 3" key="1">
    <citation type="submission" date="2021-06" db="EMBL/GenBank/DDBJ databases">
        <authorList>
            <person name="Palmer J.M."/>
        </authorList>
    </citation>
    <scope>NUCLEOTIDE SEQUENCE [LARGE SCALE GENOMIC DNA]</scope>
    <source>
        <strain evidence="2 3">CL_MEX2019</strain>
        <tissue evidence="2">Muscle</tissue>
    </source>
</reference>
<sequence length="99" mass="10208">MCVRPCHFLCAKCLVLVHVSTGHWSGSCIPDANLRGGASFIPGSLDPATTVTAGLLDLAGTNGVGLAVVGVLGGYLGLRSELRRSTDCIGEDPCLNILR</sequence>
<gene>
    <name evidence="2" type="ORF">CHARACLAT_026517</name>
</gene>
<evidence type="ECO:0000313" key="2">
    <source>
        <dbReference type="EMBL" id="MED6278690.1"/>
    </source>
</evidence>
<dbReference type="PROSITE" id="PS51257">
    <property type="entry name" value="PROKAR_LIPOPROTEIN"/>
    <property type="match status" value="1"/>
</dbReference>
<proteinExistence type="predicted"/>
<dbReference type="EMBL" id="JAHUTJ010036002">
    <property type="protein sequence ID" value="MED6278690.1"/>
    <property type="molecule type" value="Genomic_DNA"/>
</dbReference>
<comment type="caution">
    <text evidence="2">The sequence shown here is derived from an EMBL/GenBank/DDBJ whole genome shotgun (WGS) entry which is preliminary data.</text>
</comment>
<feature type="signal peptide" evidence="1">
    <location>
        <begin position="1"/>
        <end position="21"/>
    </location>
</feature>
<feature type="chain" id="PRO_5045765715" evidence="1">
    <location>
        <begin position="22"/>
        <end position="99"/>
    </location>
</feature>
<protein>
    <submittedName>
        <fullName evidence="2">Uncharacterized protein</fullName>
    </submittedName>
</protein>
<accession>A0ABU7DVP5</accession>
<name>A0ABU7DVP5_9TELE</name>
<dbReference type="Proteomes" id="UP001352852">
    <property type="component" value="Unassembled WGS sequence"/>
</dbReference>